<dbReference type="Gene3D" id="3.40.50.720">
    <property type="entry name" value="NAD(P)-binding Rossmann-like Domain"/>
    <property type="match status" value="1"/>
</dbReference>
<dbReference type="PANTHER" id="PTHR21089">
    <property type="entry name" value="SHIKIMATE DEHYDROGENASE"/>
    <property type="match status" value="1"/>
</dbReference>
<dbReference type="Gene3D" id="3.40.50.10860">
    <property type="entry name" value="Leucine Dehydrogenase, chain A, domain 1"/>
    <property type="match status" value="1"/>
</dbReference>
<keyword evidence="1" id="KW-0672">Quinate metabolism</keyword>
<organism evidence="8 9">
    <name type="scientific">Polyplosphaeria fusca</name>
    <dbReference type="NCBI Taxonomy" id="682080"/>
    <lineage>
        <taxon>Eukaryota</taxon>
        <taxon>Fungi</taxon>
        <taxon>Dikarya</taxon>
        <taxon>Ascomycota</taxon>
        <taxon>Pezizomycotina</taxon>
        <taxon>Dothideomycetes</taxon>
        <taxon>Pleosporomycetidae</taxon>
        <taxon>Pleosporales</taxon>
        <taxon>Tetraplosphaeriaceae</taxon>
        <taxon>Polyplosphaeria</taxon>
    </lineage>
</organism>
<evidence type="ECO:0000256" key="4">
    <source>
        <dbReference type="ARBA" id="ARBA00060524"/>
    </source>
</evidence>
<feature type="domain" description="Shikimate dehydrogenase substrate binding N-terminal" evidence="7">
    <location>
        <begin position="23"/>
        <end position="102"/>
    </location>
</feature>
<accession>A0A9P4V052</accession>
<dbReference type="Proteomes" id="UP000799444">
    <property type="component" value="Unassembled WGS sequence"/>
</dbReference>
<dbReference type="EMBL" id="ML996188">
    <property type="protein sequence ID" value="KAF2731806.1"/>
    <property type="molecule type" value="Genomic_DNA"/>
</dbReference>
<comment type="pathway">
    <text evidence="4">Aromatic compound metabolism; 3,4-dihydroxybenzoate biosynthesis; 3-dehydroquinate from D-quinate (NAD(+) route): step 1/1.</text>
</comment>
<dbReference type="EC" id="1.1.1.24" evidence="5"/>
<dbReference type="InterPro" id="IPR022893">
    <property type="entry name" value="Shikimate_DH_fam"/>
</dbReference>
<evidence type="ECO:0000256" key="6">
    <source>
        <dbReference type="ARBA" id="ARBA00071171"/>
    </source>
</evidence>
<name>A0A9P4V052_9PLEO</name>
<keyword evidence="9" id="KW-1185">Reference proteome</keyword>
<dbReference type="Pfam" id="PF08501">
    <property type="entry name" value="Shikimate_dh_N"/>
    <property type="match status" value="1"/>
</dbReference>
<proteinExistence type="predicted"/>
<sequence>MSAQEHQTTSLPDTSHVERHGYLFGHPIAHSMSPLLHQTVYDGLGLKWSQFPLDSLDMPLFLRLREHPNFYGASVTMPHKLAILKHLDSLTPEGASVGAVNTMFVRRDEKTGEKVFWGTNTDVVGIRDSFYHNVEDPDQCFHGRPGLVIGGGGAARSAVYALKTWMKASKIYIVNRDRSEVKAVIDECTARGYGDELVDVATVEQAEQLEGVGAIVACIPNFPPKTREEIEARRVLECFLSKSHKGAILEMCYHPSPWTEIAEVSQKAGWKVILGTEAMIYQGLEQDKYWTGKEISDMPVKKVHEVIAAKLSDARL</sequence>
<evidence type="ECO:0000256" key="5">
    <source>
        <dbReference type="ARBA" id="ARBA00066605"/>
    </source>
</evidence>
<evidence type="ECO:0000256" key="2">
    <source>
        <dbReference type="ARBA" id="ARBA00023002"/>
    </source>
</evidence>
<protein>
    <recommendedName>
        <fullName evidence="6">Quinate dehydrogenase</fullName>
        <ecNumber evidence="5">1.1.1.24</ecNumber>
    </recommendedName>
</protein>
<dbReference type="GO" id="GO:0004764">
    <property type="term" value="F:shikimate 3-dehydrogenase (NADP+) activity"/>
    <property type="evidence" value="ECO:0007669"/>
    <property type="project" value="InterPro"/>
</dbReference>
<dbReference type="CDD" id="cd01065">
    <property type="entry name" value="NAD_bind_Shikimate_DH"/>
    <property type="match status" value="1"/>
</dbReference>
<dbReference type="GO" id="GO:0030266">
    <property type="term" value="F:quinate 3-dehydrogenase (NAD+) activity"/>
    <property type="evidence" value="ECO:0007669"/>
    <property type="project" value="UniProtKB-EC"/>
</dbReference>
<dbReference type="InterPro" id="IPR013708">
    <property type="entry name" value="Shikimate_DH-bd_N"/>
</dbReference>
<dbReference type="PANTHER" id="PTHR21089:SF1">
    <property type="entry name" value="BIFUNCTIONAL 3-DEHYDROQUINATE DEHYDRATASE_SHIKIMATE DEHYDROGENASE, CHLOROPLASTIC"/>
    <property type="match status" value="1"/>
</dbReference>
<evidence type="ECO:0000313" key="9">
    <source>
        <dbReference type="Proteomes" id="UP000799444"/>
    </source>
</evidence>
<evidence type="ECO:0000256" key="1">
    <source>
        <dbReference type="ARBA" id="ARBA00022911"/>
    </source>
</evidence>
<dbReference type="AlphaFoldDB" id="A0A9P4V052"/>
<dbReference type="GO" id="GO:0019632">
    <property type="term" value="P:shikimate metabolic process"/>
    <property type="evidence" value="ECO:0007669"/>
    <property type="project" value="TreeGrafter"/>
</dbReference>
<reference evidence="8" key="1">
    <citation type="journal article" date="2020" name="Stud. Mycol.">
        <title>101 Dothideomycetes genomes: a test case for predicting lifestyles and emergence of pathogens.</title>
        <authorList>
            <person name="Haridas S."/>
            <person name="Albert R."/>
            <person name="Binder M."/>
            <person name="Bloem J."/>
            <person name="Labutti K."/>
            <person name="Salamov A."/>
            <person name="Andreopoulos B."/>
            <person name="Baker S."/>
            <person name="Barry K."/>
            <person name="Bills G."/>
            <person name="Bluhm B."/>
            <person name="Cannon C."/>
            <person name="Castanera R."/>
            <person name="Culley D."/>
            <person name="Daum C."/>
            <person name="Ezra D."/>
            <person name="Gonzalez J."/>
            <person name="Henrissat B."/>
            <person name="Kuo A."/>
            <person name="Liang C."/>
            <person name="Lipzen A."/>
            <person name="Lutzoni F."/>
            <person name="Magnuson J."/>
            <person name="Mondo S."/>
            <person name="Nolan M."/>
            <person name="Ohm R."/>
            <person name="Pangilinan J."/>
            <person name="Park H.-J."/>
            <person name="Ramirez L."/>
            <person name="Alfaro M."/>
            <person name="Sun H."/>
            <person name="Tritt A."/>
            <person name="Yoshinaga Y."/>
            <person name="Zwiers L.-H."/>
            <person name="Turgeon B."/>
            <person name="Goodwin S."/>
            <person name="Spatafora J."/>
            <person name="Crous P."/>
            <person name="Grigoriev I."/>
        </authorList>
    </citation>
    <scope>NUCLEOTIDE SEQUENCE</scope>
    <source>
        <strain evidence="8">CBS 125425</strain>
    </source>
</reference>
<dbReference type="OrthoDB" id="204377at2759"/>
<keyword evidence="2" id="KW-0560">Oxidoreductase</keyword>
<keyword evidence="3" id="KW-0520">NAD</keyword>
<dbReference type="FunFam" id="3.40.50.720:FF:000610">
    <property type="entry name" value="Quinate 5-dehydrogenase QutB"/>
    <property type="match status" value="1"/>
</dbReference>
<evidence type="ECO:0000259" key="7">
    <source>
        <dbReference type="Pfam" id="PF08501"/>
    </source>
</evidence>
<evidence type="ECO:0000313" key="8">
    <source>
        <dbReference type="EMBL" id="KAF2731806.1"/>
    </source>
</evidence>
<dbReference type="SUPFAM" id="SSF53223">
    <property type="entry name" value="Aminoacid dehydrogenase-like, N-terminal domain"/>
    <property type="match status" value="1"/>
</dbReference>
<dbReference type="InterPro" id="IPR036291">
    <property type="entry name" value="NAD(P)-bd_dom_sf"/>
</dbReference>
<comment type="caution">
    <text evidence="8">The sequence shown here is derived from an EMBL/GenBank/DDBJ whole genome shotgun (WGS) entry which is preliminary data.</text>
</comment>
<dbReference type="SUPFAM" id="SSF51735">
    <property type="entry name" value="NAD(P)-binding Rossmann-fold domains"/>
    <property type="match status" value="1"/>
</dbReference>
<evidence type="ECO:0000256" key="3">
    <source>
        <dbReference type="ARBA" id="ARBA00023027"/>
    </source>
</evidence>
<dbReference type="InterPro" id="IPR046346">
    <property type="entry name" value="Aminoacid_DH-like_N_sf"/>
</dbReference>
<gene>
    <name evidence="8" type="ORF">EJ04DRAFT_544953</name>
</gene>
<dbReference type="GO" id="GO:0009423">
    <property type="term" value="P:chorismate biosynthetic process"/>
    <property type="evidence" value="ECO:0007669"/>
    <property type="project" value="TreeGrafter"/>
</dbReference>